<feature type="domain" description="RecF/RecN/SMC N-terminal" evidence="11">
    <location>
        <begin position="3"/>
        <end position="338"/>
    </location>
</feature>
<evidence type="ECO:0000313" key="12">
    <source>
        <dbReference type="EMBL" id="MEL1263474.1"/>
    </source>
</evidence>
<dbReference type="HAMAP" id="MF_00365">
    <property type="entry name" value="RecF"/>
    <property type="match status" value="1"/>
</dbReference>
<comment type="function">
    <text evidence="9 10">The RecF protein is involved in DNA metabolism; it is required for DNA replication and normal SOS inducibility. RecF binds preferentially to single-stranded, linear DNA. It also seems to bind ATP.</text>
</comment>
<dbReference type="PANTHER" id="PTHR32182:SF0">
    <property type="entry name" value="DNA REPLICATION AND REPAIR PROTEIN RECF"/>
    <property type="match status" value="1"/>
</dbReference>
<evidence type="ECO:0000256" key="2">
    <source>
        <dbReference type="ARBA" id="ARBA00008016"/>
    </source>
</evidence>
<dbReference type="Gene3D" id="3.40.50.300">
    <property type="entry name" value="P-loop containing nucleotide triphosphate hydrolases"/>
    <property type="match status" value="1"/>
</dbReference>
<evidence type="ECO:0000256" key="6">
    <source>
        <dbReference type="ARBA" id="ARBA00022741"/>
    </source>
</evidence>
<evidence type="ECO:0000256" key="7">
    <source>
        <dbReference type="ARBA" id="ARBA00022840"/>
    </source>
</evidence>
<sequence length="361" mass="39742">MQVTRLSVAGLRRFQQVSMAPGPGLNLITGDNGAGKTSLLEALHLMAYGRSFRGRVRDGLVRTGSEAVEVFVEWQEGDVPRLRKAGLRHSGQAWTGRLDGETVGQLGDLCAALAVVSFEPGSHALVTGGGEPRRRFVDWGLFHVEQDFLSLWRRYARALKQRNALLKSGTGGSQLDAWDHELAEAGEPLTQRRLQYLEQLQTDLQQVAGELVPSLGRASLEFQPGWRRHEFSLADALLLARDRDRAAGYTSVGPHRADWRVDYAATPARETLSRGQAKLTALSCLLAQAQDYARRRGEWPVIALDDLASELDRRHQQRVLDRLLASGAQVFVTGTEPPAGLAGIDAPLMLFHVEQGEIRST</sequence>
<dbReference type="InterPro" id="IPR018078">
    <property type="entry name" value="DNA-binding_RecF_CS"/>
</dbReference>
<keyword evidence="7 9" id="KW-0067">ATP-binding</keyword>
<keyword evidence="4 9" id="KW-0963">Cytoplasm</keyword>
<organism evidence="12 13">
    <name type="scientific">Pseudoxanthomonas putridarboris</name>
    <dbReference type="NCBI Taxonomy" id="752605"/>
    <lineage>
        <taxon>Bacteria</taxon>
        <taxon>Pseudomonadati</taxon>
        <taxon>Pseudomonadota</taxon>
        <taxon>Gammaproteobacteria</taxon>
        <taxon>Lysobacterales</taxon>
        <taxon>Lysobacteraceae</taxon>
        <taxon>Pseudoxanthomonas</taxon>
    </lineage>
</organism>
<keyword evidence="6 9" id="KW-0547">Nucleotide-binding</keyword>
<gene>
    <name evidence="9 12" type="primary">recF</name>
    <name evidence="12" type="ORF">AAD027_03685</name>
</gene>
<comment type="similarity">
    <text evidence="2 9 10">Belongs to the RecF family.</text>
</comment>
<evidence type="ECO:0000256" key="9">
    <source>
        <dbReference type="HAMAP-Rule" id="MF_00365"/>
    </source>
</evidence>
<evidence type="ECO:0000256" key="1">
    <source>
        <dbReference type="ARBA" id="ARBA00004496"/>
    </source>
</evidence>
<proteinExistence type="inferred from homology"/>
<dbReference type="InterPro" id="IPR042174">
    <property type="entry name" value="RecF_2"/>
</dbReference>
<dbReference type="InterPro" id="IPR027417">
    <property type="entry name" value="P-loop_NTPase"/>
</dbReference>
<dbReference type="PROSITE" id="PS00618">
    <property type="entry name" value="RECF_2"/>
    <property type="match status" value="1"/>
</dbReference>
<dbReference type="RefSeq" id="WP_341724746.1">
    <property type="nucleotide sequence ID" value="NZ_JBBWWT010000001.1"/>
</dbReference>
<evidence type="ECO:0000256" key="3">
    <source>
        <dbReference type="ARBA" id="ARBA00020170"/>
    </source>
</evidence>
<dbReference type="PROSITE" id="PS00617">
    <property type="entry name" value="RECF_1"/>
    <property type="match status" value="1"/>
</dbReference>
<comment type="subcellular location">
    <subcellularLocation>
        <location evidence="1 9 10">Cytoplasm</location>
    </subcellularLocation>
</comment>
<comment type="caution">
    <text evidence="12">The sequence shown here is derived from an EMBL/GenBank/DDBJ whole genome shotgun (WGS) entry which is preliminary data.</text>
</comment>
<dbReference type="Pfam" id="PF02463">
    <property type="entry name" value="SMC_N"/>
    <property type="match status" value="1"/>
</dbReference>
<keyword evidence="8 9" id="KW-0238">DNA-binding</keyword>
<protein>
    <recommendedName>
        <fullName evidence="3 9">DNA replication and repair protein RecF</fullName>
    </recommendedName>
</protein>
<dbReference type="Proteomes" id="UP001459204">
    <property type="component" value="Unassembled WGS sequence"/>
</dbReference>
<evidence type="ECO:0000256" key="8">
    <source>
        <dbReference type="ARBA" id="ARBA00023125"/>
    </source>
</evidence>
<keyword evidence="5 9" id="KW-0235">DNA replication</keyword>
<dbReference type="NCBIfam" id="TIGR00611">
    <property type="entry name" value="recf"/>
    <property type="match status" value="1"/>
</dbReference>
<reference evidence="12 13" key="1">
    <citation type="submission" date="2024-04" db="EMBL/GenBank/DDBJ databases">
        <title>Draft genome sequence of Pseudoxanthomonas putridarboris WD12.</title>
        <authorList>
            <person name="Oh J."/>
        </authorList>
    </citation>
    <scope>NUCLEOTIDE SEQUENCE [LARGE SCALE GENOMIC DNA]</scope>
    <source>
        <strain evidence="12 13">WD12</strain>
    </source>
</reference>
<dbReference type="EMBL" id="JBBWWT010000001">
    <property type="protein sequence ID" value="MEL1263474.1"/>
    <property type="molecule type" value="Genomic_DNA"/>
</dbReference>
<dbReference type="PANTHER" id="PTHR32182">
    <property type="entry name" value="DNA REPLICATION AND REPAIR PROTEIN RECF"/>
    <property type="match status" value="1"/>
</dbReference>
<keyword evidence="9 10" id="KW-0227">DNA damage</keyword>
<keyword evidence="9 10" id="KW-0234">DNA repair</keyword>
<name>A0ABU9IWW9_9GAMM</name>
<evidence type="ECO:0000313" key="13">
    <source>
        <dbReference type="Proteomes" id="UP001459204"/>
    </source>
</evidence>
<dbReference type="InterPro" id="IPR001238">
    <property type="entry name" value="DNA-binding_RecF"/>
</dbReference>
<evidence type="ECO:0000256" key="4">
    <source>
        <dbReference type="ARBA" id="ARBA00022490"/>
    </source>
</evidence>
<feature type="binding site" evidence="9">
    <location>
        <begin position="30"/>
        <end position="37"/>
    </location>
    <ligand>
        <name>ATP</name>
        <dbReference type="ChEBI" id="CHEBI:30616"/>
    </ligand>
</feature>
<keyword evidence="13" id="KW-1185">Reference proteome</keyword>
<keyword evidence="9 10" id="KW-0742">SOS response</keyword>
<dbReference type="Gene3D" id="1.20.1050.90">
    <property type="entry name" value="RecF/RecN/SMC, N-terminal domain"/>
    <property type="match status" value="1"/>
</dbReference>
<accession>A0ABU9IWW9</accession>
<dbReference type="InterPro" id="IPR003395">
    <property type="entry name" value="RecF/RecN/SMC_N"/>
</dbReference>
<evidence type="ECO:0000256" key="5">
    <source>
        <dbReference type="ARBA" id="ARBA00022705"/>
    </source>
</evidence>
<dbReference type="SUPFAM" id="SSF52540">
    <property type="entry name" value="P-loop containing nucleoside triphosphate hydrolases"/>
    <property type="match status" value="1"/>
</dbReference>
<evidence type="ECO:0000259" key="11">
    <source>
        <dbReference type="Pfam" id="PF02463"/>
    </source>
</evidence>
<evidence type="ECO:0000256" key="10">
    <source>
        <dbReference type="RuleBase" id="RU000578"/>
    </source>
</evidence>